<keyword evidence="2" id="KW-0719">Serine esterase</keyword>
<evidence type="ECO:0000256" key="1">
    <source>
        <dbReference type="ARBA" id="ARBA00007534"/>
    </source>
</evidence>
<keyword evidence="6" id="KW-1185">Reference proteome</keyword>
<evidence type="ECO:0000256" key="4">
    <source>
        <dbReference type="ARBA" id="ARBA00023157"/>
    </source>
</evidence>
<dbReference type="OrthoDB" id="3690529at2"/>
<dbReference type="AlphaFoldDB" id="A0A1X1Y6Q2"/>
<evidence type="ECO:0000256" key="2">
    <source>
        <dbReference type="ARBA" id="ARBA00022487"/>
    </source>
</evidence>
<dbReference type="InterPro" id="IPR029058">
    <property type="entry name" value="AB_hydrolase_fold"/>
</dbReference>
<gene>
    <name evidence="5" type="primary">cut1</name>
    <name evidence="5" type="ORF">MLAC_17030</name>
</gene>
<dbReference type="GO" id="GO:0052689">
    <property type="term" value="F:carboxylic ester hydrolase activity"/>
    <property type="evidence" value="ECO:0007669"/>
    <property type="project" value="UniProtKB-KW"/>
</dbReference>
<dbReference type="Pfam" id="PF01083">
    <property type="entry name" value="Cutinase"/>
    <property type="match status" value="1"/>
</dbReference>
<dbReference type="KEGG" id="mlj:MLAC_17030"/>
<dbReference type="SUPFAM" id="SSF53474">
    <property type="entry name" value="alpha/beta-Hydrolases"/>
    <property type="match status" value="1"/>
</dbReference>
<evidence type="ECO:0000256" key="3">
    <source>
        <dbReference type="ARBA" id="ARBA00022801"/>
    </source>
</evidence>
<comment type="similarity">
    <text evidence="1">Belongs to the cutinase family.</text>
</comment>
<keyword evidence="4" id="KW-1015">Disulfide bond</keyword>
<dbReference type="EMBL" id="AP022581">
    <property type="protein sequence ID" value="BBX96409.1"/>
    <property type="molecule type" value="Genomic_DNA"/>
</dbReference>
<dbReference type="PANTHER" id="PTHR33630:SF9">
    <property type="entry name" value="CUTINASE 4"/>
    <property type="match status" value="1"/>
</dbReference>
<name>A0A1X1Y6Q2_9MYCO</name>
<dbReference type="STRING" id="169765.AWC15_21430"/>
<dbReference type="RefSeq" id="WP_085160363.1">
    <property type="nucleotide sequence ID" value="NZ_AP022581.1"/>
</dbReference>
<dbReference type="PANTHER" id="PTHR33630">
    <property type="entry name" value="CUTINASE RV1984C-RELATED-RELATED"/>
    <property type="match status" value="1"/>
</dbReference>
<dbReference type="InterPro" id="IPR000675">
    <property type="entry name" value="Cutinase/axe"/>
</dbReference>
<evidence type="ECO:0000313" key="6">
    <source>
        <dbReference type="Proteomes" id="UP000466396"/>
    </source>
</evidence>
<organism evidence="5 6">
    <name type="scientific">Mycobacterium lacus</name>
    <dbReference type="NCBI Taxonomy" id="169765"/>
    <lineage>
        <taxon>Bacteria</taxon>
        <taxon>Bacillati</taxon>
        <taxon>Actinomycetota</taxon>
        <taxon>Actinomycetes</taxon>
        <taxon>Mycobacteriales</taxon>
        <taxon>Mycobacteriaceae</taxon>
        <taxon>Mycobacterium</taxon>
    </lineage>
</organism>
<protein>
    <submittedName>
        <fullName evidence="5">Cutinase</fullName>
    </submittedName>
</protein>
<dbReference type="SMART" id="SM01110">
    <property type="entry name" value="Cutinase"/>
    <property type="match status" value="1"/>
</dbReference>
<evidence type="ECO:0000313" key="5">
    <source>
        <dbReference type="EMBL" id="BBX96409.1"/>
    </source>
</evidence>
<proteinExistence type="inferred from homology"/>
<keyword evidence="3" id="KW-0378">Hydrolase</keyword>
<accession>A0A1X1Y6Q2</accession>
<sequence length="234" mass="23390">MNVSATGRFVGAAVVTACAPLIAPVPSASAVPLTSNPSCPDVEVVFARGTGEPPGVGEIGQAFVDSLRPKISPKSMTVYPVNYPATMDFPTAMSGINDAGSHVEQTVANCPDTKMVLGGFSQGAAIIGFVTSAAVPDGAPSDAPKPLPPDVADHIAAVTLFGTPSSQFMNSIGAPPIVIGPLYAAKTSQLCTAGDPVCSAGGDWAAHNAYAGDGMVDQAATFAAGHLSQTGRGH</sequence>
<dbReference type="Gene3D" id="3.40.50.1820">
    <property type="entry name" value="alpha/beta hydrolase"/>
    <property type="match status" value="1"/>
</dbReference>
<dbReference type="Proteomes" id="UP000466396">
    <property type="component" value="Chromosome"/>
</dbReference>
<reference evidence="5 6" key="1">
    <citation type="journal article" date="2019" name="Emerg. Microbes Infect.">
        <title>Comprehensive subspecies identification of 175 nontuberculous mycobacteria species based on 7547 genomic profiles.</title>
        <authorList>
            <person name="Matsumoto Y."/>
            <person name="Kinjo T."/>
            <person name="Motooka D."/>
            <person name="Nabeya D."/>
            <person name="Jung N."/>
            <person name="Uechi K."/>
            <person name="Horii T."/>
            <person name="Iida T."/>
            <person name="Fujita J."/>
            <person name="Nakamura S."/>
        </authorList>
    </citation>
    <scope>NUCLEOTIDE SEQUENCE [LARGE SCALE GENOMIC DNA]</scope>
    <source>
        <strain evidence="5 6">JCM 15657</strain>
    </source>
</reference>